<comment type="caution">
    <text evidence="6">Lacks conserved residue(s) required for the propagation of feature annotation.</text>
</comment>
<dbReference type="HAMAP" id="MF_01161">
    <property type="entry name" value="tRNA_Ile_lys_synt"/>
    <property type="match status" value="1"/>
</dbReference>
<dbReference type="Gene3D" id="3.40.50.620">
    <property type="entry name" value="HUPs"/>
    <property type="match status" value="1"/>
</dbReference>
<feature type="domain" description="tRNA(Ile)-lysidine/2-thiocytidine synthase N-terminal" evidence="8">
    <location>
        <begin position="2"/>
        <end position="160"/>
    </location>
</feature>
<dbReference type="NCBIfam" id="TIGR02432">
    <property type="entry name" value="lysidine_TilS_N"/>
    <property type="match status" value="1"/>
</dbReference>
<comment type="subcellular location">
    <subcellularLocation>
        <location evidence="6">Cytoplasm</location>
    </subcellularLocation>
</comment>
<comment type="similarity">
    <text evidence="6">Belongs to the tRNA(Ile)-lysidine synthase family.</text>
</comment>
<dbReference type="InterPro" id="IPR012094">
    <property type="entry name" value="tRNA_Ile_lys_synt"/>
</dbReference>
<dbReference type="EC" id="6.3.4.19" evidence="6"/>
<dbReference type="GO" id="GO:0005737">
    <property type="term" value="C:cytoplasm"/>
    <property type="evidence" value="ECO:0007669"/>
    <property type="project" value="UniProtKB-SubCell"/>
</dbReference>
<evidence type="ECO:0000313" key="9">
    <source>
        <dbReference type="EMBL" id="QUT08078.1"/>
    </source>
</evidence>
<dbReference type="PANTHER" id="PTHR43033:SF1">
    <property type="entry name" value="TRNA(ILE)-LYSIDINE SYNTHASE-RELATED"/>
    <property type="match status" value="1"/>
</dbReference>
<keyword evidence="6" id="KW-0963">Cytoplasm</keyword>
<sequence length="285" mass="30844">MALLLLAAQAFPGRVEAATVDHGLRAASRDEASMVADWCGAQGIPHSILTPDVPITGSLQASARAARYALLDRWRVDRRIDWLMTAHHADDQLETILMRLNRGAGVAGLAGVRRRNGAVLRPLLGWRKAELIALAHDAGLPFVEDPSNSDARFDRANMRRHLAGADWLDPVAAAKSAAALAESEEALNWMVSELAARHIVKDGDAIILQSTDFPREVQRRLVLRMIAEAGGMAQPPRGDTLDDALARLEQGGKVSLGDWLLSGGSRWSLRPAPPRRGSSVAMDDE</sequence>
<dbReference type="InterPro" id="IPR014729">
    <property type="entry name" value="Rossmann-like_a/b/a_fold"/>
</dbReference>
<evidence type="ECO:0000256" key="1">
    <source>
        <dbReference type="ARBA" id="ARBA00022598"/>
    </source>
</evidence>
<dbReference type="GO" id="GO:0005524">
    <property type="term" value="F:ATP binding"/>
    <property type="evidence" value="ECO:0007669"/>
    <property type="project" value="UniProtKB-KW"/>
</dbReference>
<evidence type="ECO:0000256" key="6">
    <source>
        <dbReference type="HAMAP-Rule" id="MF_01161"/>
    </source>
</evidence>
<keyword evidence="10" id="KW-1185">Reference proteome</keyword>
<comment type="function">
    <text evidence="6">Ligates lysine onto the cytidine present at position 34 of the AUA codon-specific tRNA(Ile) that contains the anticodon CAU, in an ATP-dependent manner. Cytidine is converted to lysidine, thus changing the amino acid specificity of the tRNA from methionine to isoleucine.</text>
</comment>
<accession>A0A975KB08</accession>
<feature type="region of interest" description="Disordered" evidence="7">
    <location>
        <begin position="264"/>
        <end position="285"/>
    </location>
</feature>
<evidence type="ECO:0000259" key="8">
    <source>
        <dbReference type="Pfam" id="PF01171"/>
    </source>
</evidence>
<evidence type="ECO:0000256" key="3">
    <source>
        <dbReference type="ARBA" id="ARBA00022741"/>
    </source>
</evidence>
<keyword evidence="3" id="KW-0547">Nucleotide-binding</keyword>
<evidence type="ECO:0000256" key="2">
    <source>
        <dbReference type="ARBA" id="ARBA00022694"/>
    </source>
</evidence>
<name>A0A975KB08_9SPHN</name>
<dbReference type="GO" id="GO:0006400">
    <property type="term" value="P:tRNA modification"/>
    <property type="evidence" value="ECO:0007669"/>
    <property type="project" value="UniProtKB-UniRule"/>
</dbReference>
<keyword evidence="2 6" id="KW-0819">tRNA processing</keyword>
<keyword evidence="4" id="KW-0067">ATP-binding</keyword>
<dbReference type="SUPFAM" id="SSF52402">
    <property type="entry name" value="Adenine nucleotide alpha hydrolases-like"/>
    <property type="match status" value="1"/>
</dbReference>
<dbReference type="CDD" id="cd01992">
    <property type="entry name" value="TilS_N"/>
    <property type="match status" value="1"/>
</dbReference>
<evidence type="ECO:0000256" key="4">
    <source>
        <dbReference type="ARBA" id="ARBA00022840"/>
    </source>
</evidence>
<dbReference type="Proteomes" id="UP000681425">
    <property type="component" value="Chromosome"/>
</dbReference>
<protein>
    <recommendedName>
        <fullName evidence="6">tRNA(Ile)-lysidine synthase</fullName>
        <ecNumber evidence="6">6.3.4.19</ecNumber>
    </recommendedName>
    <alternativeName>
        <fullName evidence="6">tRNA(Ile)-2-lysyl-cytidine synthase</fullName>
    </alternativeName>
    <alternativeName>
        <fullName evidence="6">tRNA(Ile)-lysidine synthetase</fullName>
    </alternativeName>
</protein>
<dbReference type="InterPro" id="IPR011063">
    <property type="entry name" value="TilS/TtcA_N"/>
</dbReference>
<dbReference type="GO" id="GO:0032267">
    <property type="term" value="F:tRNA(Ile)-lysidine synthase activity"/>
    <property type="evidence" value="ECO:0007669"/>
    <property type="project" value="UniProtKB-EC"/>
</dbReference>
<reference evidence="9" key="1">
    <citation type="submission" date="2021-04" db="EMBL/GenBank/DDBJ databases">
        <title>Isolation of p-tert-butylphenol degrading bacteria Sphingobium phenoxybenzoativorans Tas13 from active sludge.</title>
        <authorList>
            <person name="Li Y."/>
        </authorList>
    </citation>
    <scope>NUCLEOTIDE SEQUENCE</scope>
    <source>
        <strain evidence="9">Tas13</strain>
    </source>
</reference>
<dbReference type="Pfam" id="PF01171">
    <property type="entry name" value="ATP_bind_3"/>
    <property type="match status" value="1"/>
</dbReference>
<dbReference type="AlphaFoldDB" id="A0A975KB08"/>
<gene>
    <name evidence="6 9" type="primary">tilS</name>
    <name evidence="9" type="ORF">KFK14_03150</name>
</gene>
<evidence type="ECO:0000256" key="5">
    <source>
        <dbReference type="ARBA" id="ARBA00048539"/>
    </source>
</evidence>
<keyword evidence="1 6" id="KW-0436">Ligase</keyword>
<proteinExistence type="inferred from homology"/>
<comment type="catalytic activity">
    <reaction evidence="5 6">
        <text>cytidine(34) in tRNA(Ile2) + L-lysine + ATP = lysidine(34) in tRNA(Ile2) + AMP + diphosphate + H(+)</text>
        <dbReference type="Rhea" id="RHEA:43744"/>
        <dbReference type="Rhea" id="RHEA-COMP:10625"/>
        <dbReference type="Rhea" id="RHEA-COMP:10670"/>
        <dbReference type="ChEBI" id="CHEBI:15378"/>
        <dbReference type="ChEBI" id="CHEBI:30616"/>
        <dbReference type="ChEBI" id="CHEBI:32551"/>
        <dbReference type="ChEBI" id="CHEBI:33019"/>
        <dbReference type="ChEBI" id="CHEBI:82748"/>
        <dbReference type="ChEBI" id="CHEBI:83665"/>
        <dbReference type="ChEBI" id="CHEBI:456215"/>
        <dbReference type="EC" id="6.3.4.19"/>
    </reaction>
</comment>
<dbReference type="InterPro" id="IPR012795">
    <property type="entry name" value="tRNA_Ile_lys_synt_N"/>
</dbReference>
<organism evidence="9 10">
    <name type="scientific">Sphingobium phenoxybenzoativorans</name>
    <dbReference type="NCBI Taxonomy" id="1592790"/>
    <lineage>
        <taxon>Bacteria</taxon>
        <taxon>Pseudomonadati</taxon>
        <taxon>Pseudomonadota</taxon>
        <taxon>Alphaproteobacteria</taxon>
        <taxon>Sphingomonadales</taxon>
        <taxon>Sphingomonadaceae</taxon>
        <taxon>Sphingobium</taxon>
    </lineage>
</organism>
<evidence type="ECO:0000313" key="10">
    <source>
        <dbReference type="Proteomes" id="UP000681425"/>
    </source>
</evidence>
<dbReference type="EMBL" id="CP073910">
    <property type="protein sequence ID" value="QUT08078.1"/>
    <property type="molecule type" value="Genomic_DNA"/>
</dbReference>
<dbReference type="PANTHER" id="PTHR43033">
    <property type="entry name" value="TRNA(ILE)-LYSIDINE SYNTHASE-RELATED"/>
    <property type="match status" value="1"/>
</dbReference>
<dbReference type="KEGG" id="spph:KFK14_03150"/>
<evidence type="ECO:0000256" key="7">
    <source>
        <dbReference type="SAM" id="MobiDB-lite"/>
    </source>
</evidence>